<keyword evidence="1" id="KW-0472">Membrane</keyword>
<organism evidence="2 3">
    <name type="scientific">Segatella sinensis</name>
    <dbReference type="NCBI Taxonomy" id="3085167"/>
    <lineage>
        <taxon>Bacteria</taxon>
        <taxon>Pseudomonadati</taxon>
        <taxon>Bacteroidota</taxon>
        <taxon>Bacteroidia</taxon>
        <taxon>Bacteroidales</taxon>
        <taxon>Prevotellaceae</taxon>
        <taxon>Segatella</taxon>
    </lineage>
</organism>
<proteinExistence type="predicted"/>
<accession>A0ABV1G0E5</accession>
<evidence type="ECO:0000256" key="1">
    <source>
        <dbReference type="SAM" id="Phobius"/>
    </source>
</evidence>
<dbReference type="Proteomes" id="UP001465717">
    <property type="component" value="Unassembled WGS sequence"/>
</dbReference>
<evidence type="ECO:0000313" key="2">
    <source>
        <dbReference type="EMBL" id="MEQ2508887.1"/>
    </source>
</evidence>
<evidence type="ECO:0008006" key="4">
    <source>
        <dbReference type="Google" id="ProtNLM"/>
    </source>
</evidence>
<dbReference type="EMBL" id="JBBNGE010000044">
    <property type="protein sequence ID" value="MEQ2508887.1"/>
    <property type="molecule type" value="Genomic_DNA"/>
</dbReference>
<dbReference type="RefSeq" id="WP_349226485.1">
    <property type="nucleotide sequence ID" value="NZ_JBBNFG020000028.1"/>
</dbReference>
<sequence length="157" mass="17794">MLYDLVAGIISMIAKSLGVSYATANVAWSLYLQGLVCILSCLLLLIPMRKRYKQFGLDVFTISGTASILGYAYLIFANWFNFISPFIGQSFQTQHKALINYTKMTGMQWHMSYQSVYIIFFVFLGVAIIGMNIILLVWFNRLAKKTSVDLMSFPALK</sequence>
<feature type="transmembrane region" description="Helical" evidence="1">
    <location>
        <begin position="55"/>
        <end position="76"/>
    </location>
</feature>
<keyword evidence="1" id="KW-1133">Transmembrane helix</keyword>
<gene>
    <name evidence="2" type="ORF">AAAT87_11460</name>
</gene>
<evidence type="ECO:0000313" key="3">
    <source>
        <dbReference type="Proteomes" id="UP001465717"/>
    </source>
</evidence>
<keyword evidence="3" id="KW-1185">Reference proteome</keyword>
<name>A0ABV1G0E5_9BACT</name>
<keyword evidence="1" id="KW-0812">Transmembrane</keyword>
<feature type="transmembrane region" description="Helical" evidence="1">
    <location>
        <begin position="116"/>
        <end position="139"/>
    </location>
</feature>
<protein>
    <recommendedName>
        <fullName evidence="4">NADH dehydrogenase subunit 6</fullName>
    </recommendedName>
</protein>
<comment type="caution">
    <text evidence="2">The sequence shown here is derived from an EMBL/GenBank/DDBJ whole genome shotgun (WGS) entry which is preliminary data.</text>
</comment>
<reference evidence="2 3" key="1">
    <citation type="submission" date="2024-04" db="EMBL/GenBank/DDBJ databases">
        <title>Human intestinal bacterial collection.</title>
        <authorList>
            <person name="Pauvert C."/>
            <person name="Hitch T.C.A."/>
            <person name="Clavel T."/>
        </authorList>
    </citation>
    <scope>NUCLEOTIDE SEQUENCE [LARGE SCALE GENOMIC DNA]</scope>
    <source>
        <strain evidence="2 3">CLA-AA-H174</strain>
    </source>
</reference>
<feature type="transmembrane region" description="Helical" evidence="1">
    <location>
        <begin position="28"/>
        <end position="48"/>
    </location>
</feature>